<dbReference type="Proteomes" id="UP000287033">
    <property type="component" value="Unassembled WGS sequence"/>
</dbReference>
<keyword evidence="5 7" id="KW-0694">RNA-binding</keyword>
<keyword evidence="2 7" id="KW-0690">Ribosome biogenesis</keyword>
<dbReference type="Pfam" id="PF04410">
    <property type="entry name" value="Gar1"/>
    <property type="match status" value="1"/>
</dbReference>
<keyword evidence="6 7" id="KW-0539">Nucleus</keyword>
<name>A0A401T1U6_CHIPU</name>
<evidence type="ECO:0000313" key="9">
    <source>
        <dbReference type="Proteomes" id="UP000287033"/>
    </source>
</evidence>
<comment type="similarity">
    <text evidence="7">Belongs to the GAR1 family.</text>
</comment>
<gene>
    <name evidence="8" type="ORF">chiPu_0015110</name>
</gene>
<keyword evidence="4" id="KW-0597">Phosphoprotein</keyword>
<proteinExistence type="inferred from homology"/>
<comment type="function">
    <text evidence="7">Required for ribosome biogenesis. Part of a complex which catalyzes pseudouridylation of rRNA. This involves the isomerization of uridine such that the ribose is subsequently attached to C5, instead of the normal N1. Pseudouridine ("psi") residues may serve to stabilize the conformation of rRNAs.</text>
</comment>
<dbReference type="EMBL" id="BEZZ01000858">
    <property type="protein sequence ID" value="GCC36615.1"/>
    <property type="molecule type" value="Genomic_DNA"/>
</dbReference>
<dbReference type="GO" id="GO:0005732">
    <property type="term" value="C:sno(s)RNA-containing ribonucleoprotein complex"/>
    <property type="evidence" value="ECO:0007669"/>
    <property type="project" value="InterPro"/>
</dbReference>
<dbReference type="AlphaFoldDB" id="A0A401T1U6"/>
<dbReference type="InterPro" id="IPR040309">
    <property type="entry name" value="Naf1"/>
</dbReference>
<protein>
    <recommendedName>
        <fullName evidence="7">H/ACA ribonucleoprotein complex subunit</fullName>
    </recommendedName>
</protein>
<dbReference type="OMA" id="MLMLNIN"/>
<keyword evidence="3 7" id="KW-0698">rRNA processing</keyword>
<dbReference type="GO" id="GO:0001522">
    <property type="term" value="P:pseudouridine synthesis"/>
    <property type="evidence" value="ECO:0007669"/>
    <property type="project" value="InterPro"/>
</dbReference>
<dbReference type="InterPro" id="IPR038664">
    <property type="entry name" value="Gar1/Naf1_Cbf5-bd_sf"/>
</dbReference>
<dbReference type="OrthoDB" id="21550at2759"/>
<comment type="subunit">
    <text evidence="7">Component of the small nucleolar ribonucleoprotein particles containing H/ACA-type snoRNAs (H/ACA snoRNPs).</text>
</comment>
<dbReference type="GO" id="GO:0006364">
    <property type="term" value="P:rRNA processing"/>
    <property type="evidence" value="ECO:0007669"/>
    <property type="project" value="UniProtKB-KW"/>
</dbReference>
<evidence type="ECO:0000256" key="3">
    <source>
        <dbReference type="ARBA" id="ARBA00022552"/>
    </source>
</evidence>
<comment type="caution">
    <text evidence="8">The sequence shown here is derived from an EMBL/GenBank/DDBJ whole genome shotgun (WGS) entry which is preliminary data.</text>
</comment>
<evidence type="ECO:0000256" key="5">
    <source>
        <dbReference type="ARBA" id="ARBA00022884"/>
    </source>
</evidence>
<evidence type="ECO:0000256" key="4">
    <source>
        <dbReference type="ARBA" id="ARBA00022553"/>
    </source>
</evidence>
<evidence type="ECO:0000313" key="8">
    <source>
        <dbReference type="EMBL" id="GCC36615.1"/>
    </source>
</evidence>
<organism evidence="8 9">
    <name type="scientific">Chiloscyllium punctatum</name>
    <name type="common">Brownbanded bambooshark</name>
    <name type="synonym">Hemiscyllium punctatum</name>
    <dbReference type="NCBI Taxonomy" id="137246"/>
    <lineage>
        <taxon>Eukaryota</taxon>
        <taxon>Metazoa</taxon>
        <taxon>Chordata</taxon>
        <taxon>Craniata</taxon>
        <taxon>Vertebrata</taxon>
        <taxon>Chondrichthyes</taxon>
        <taxon>Elasmobranchii</taxon>
        <taxon>Galeomorphii</taxon>
        <taxon>Galeoidea</taxon>
        <taxon>Orectolobiformes</taxon>
        <taxon>Hemiscylliidae</taxon>
        <taxon>Chiloscyllium</taxon>
    </lineage>
</organism>
<comment type="subcellular location">
    <subcellularLocation>
        <location evidence="7">Nucleus</location>
        <location evidence="7">Nucleolus</location>
    </subcellularLocation>
</comment>
<dbReference type="InterPro" id="IPR007504">
    <property type="entry name" value="H/ACA_rnp_Gar1/Naf1"/>
</dbReference>
<dbReference type="Gene3D" id="2.40.10.230">
    <property type="entry name" value="Probable tRNA pseudouridine synthase domain"/>
    <property type="match status" value="1"/>
</dbReference>
<dbReference type="SUPFAM" id="SSF50447">
    <property type="entry name" value="Translation proteins"/>
    <property type="match status" value="1"/>
</dbReference>
<evidence type="ECO:0000256" key="6">
    <source>
        <dbReference type="ARBA" id="ARBA00023242"/>
    </source>
</evidence>
<reference evidence="8 9" key="1">
    <citation type="journal article" date="2018" name="Nat. Ecol. Evol.">
        <title>Shark genomes provide insights into elasmobranch evolution and the origin of vertebrates.</title>
        <authorList>
            <person name="Hara Y"/>
            <person name="Yamaguchi K"/>
            <person name="Onimaru K"/>
            <person name="Kadota M"/>
            <person name="Koyanagi M"/>
            <person name="Keeley SD"/>
            <person name="Tatsumi K"/>
            <person name="Tanaka K"/>
            <person name="Motone F"/>
            <person name="Kageyama Y"/>
            <person name="Nozu R"/>
            <person name="Adachi N"/>
            <person name="Nishimura O"/>
            <person name="Nakagawa R"/>
            <person name="Tanegashima C"/>
            <person name="Kiyatake I"/>
            <person name="Matsumoto R"/>
            <person name="Murakumo K"/>
            <person name="Nishida K"/>
            <person name="Terakita A"/>
            <person name="Kuratani S"/>
            <person name="Sato K"/>
            <person name="Hyodo S Kuraku.S."/>
        </authorList>
    </citation>
    <scope>NUCLEOTIDE SEQUENCE [LARGE SCALE GENOMIC DNA]</scope>
</reference>
<comment type="similarity">
    <text evidence="1">Belongs to the NAF1 family.</text>
</comment>
<dbReference type="GO" id="GO:0000493">
    <property type="term" value="P:box H/ACA snoRNP assembly"/>
    <property type="evidence" value="ECO:0007669"/>
    <property type="project" value="InterPro"/>
</dbReference>
<dbReference type="InterPro" id="IPR009000">
    <property type="entry name" value="Transl_B-barrel_sf"/>
</dbReference>
<evidence type="ECO:0000256" key="1">
    <source>
        <dbReference type="ARBA" id="ARBA00009801"/>
    </source>
</evidence>
<keyword evidence="9" id="KW-1185">Reference proteome</keyword>
<dbReference type="GO" id="GO:0003723">
    <property type="term" value="F:RNA binding"/>
    <property type="evidence" value="ECO:0007669"/>
    <property type="project" value="UniProtKB-KW"/>
</dbReference>
<dbReference type="STRING" id="137246.A0A401T1U6"/>
<keyword evidence="7" id="KW-0687">Ribonucleoprotein</keyword>
<evidence type="ECO:0000256" key="2">
    <source>
        <dbReference type="ARBA" id="ARBA00022517"/>
    </source>
</evidence>
<sequence length="133" mass="15399">MFSLLVIVKSLKDMPPVNEETILFRKDNASVGKVFEVFGPVSQPFYVLRFNSTEDVTVKEIKLQEMLYFAPAVKDFTQYIFAEHLKQEKGSDASWRNDQEPPAEVSLFQLIVFFLVRRAMFSSISVCMLYDLQ</sequence>
<dbReference type="GO" id="GO:0005730">
    <property type="term" value="C:nucleolus"/>
    <property type="evidence" value="ECO:0007669"/>
    <property type="project" value="UniProtKB-SubCell"/>
</dbReference>
<accession>A0A401T1U6</accession>
<dbReference type="PANTHER" id="PTHR31633:SF1">
    <property type="entry name" value="H_ACA RIBONUCLEOPROTEIN COMPLEX NON-CORE SUBUNIT NAF1"/>
    <property type="match status" value="1"/>
</dbReference>
<evidence type="ECO:0000256" key="7">
    <source>
        <dbReference type="RuleBase" id="RU364004"/>
    </source>
</evidence>
<dbReference type="PANTHER" id="PTHR31633">
    <property type="entry name" value="H/ACA RIBONUCLEOPROTEIN COMPLEX NON-CORE SUBUNIT NAF1"/>
    <property type="match status" value="1"/>
</dbReference>